<dbReference type="STRING" id="258533.BN977_05845"/>
<dbReference type="Pfam" id="PF18970">
    <property type="entry name" value="DUF5709"/>
    <property type="match status" value="1"/>
</dbReference>
<dbReference type="Proteomes" id="UP000028870">
    <property type="component" value="Unassembled WGS sequence"/>
</dbReference>
<dbReference type="InterPro" id="IPR043763">
    <property type="entry name" value="DUF5709"/>
</dbReference>
<keyword evidence="4" id="KW-1185">Reference proteome</keyword>
<feature type="region of interest" description="Disordered" evidence="1">
    <location>
        <begin position="68"/>
        <end position="116"/>
    </location>
</feature>
<dbReference type="RefSeq" id="WP_036403358.1">
    <property type="nucleotide sequence ID" value="NZ_CCBB010000003.1"/>
</dbReference>
<evidence type="ECO:0000313" key="4">
    <source>
        <dbReference type="Proteomes" id="UP000028870"/>
    </source>
</evidence>
<dbReference type="AlphaFoldDB" id="W9AYV1"/>
<feature type="domain" description="DUF5709" evidence="2">
    <location>
        <begin position="101"/>
        <end position="148"/>
    </location>
</feature>
<protein>
    <recommendedName>
        <fullName evidence="2">DUF5709 domain-containing protein</fullName>
    </recommendedName>
</protein>
<gene>
    <name evidence="3" type="ORF">BN977_05845</name>
</gene>
<comment type="caution">
    <text evidence="3">The sequence shown here is derived from an EMBL/GenBank/DDBJ whole genome shotgun (WGS) entry which is preliminary data.</text>
</comment>
<organism evidence="3 4">
    <name type="scientific">Mycolicibacterium cosmeticum</name>
    <dbReference type="NCBI Taxonomy" id="258533"/>
    <lineage>
        <taxon>Bacteria</taxon>
        <taxon>Bacillati</taxon>
        <taxon>Actinomycetota</taxon>
        <taxon>Actinomycetes</taxon>
        <taxon>Mycobacteriales</taxon>
        <taxon>Mycobacteriaceae</taxon>
        <taxon>Mycolicibacterium</taxon>
    </lineage>
</organism>
<dbReference type="eggNOG" id="ENOG5033198">
    <property type="taxonomic scope" value="Bacteria"/>
</dbReference>
<sequence length="158" mass="16595">MSNSQLAGAPVTGPDASDTEDQLQPQDTLVDRGVTDALDEGFSPSERPVGTDALIPSGDMDRLLAQEEPDPAARVNVPLDEAELRRSDAAEQEAEFPRHEEVGRDRAGRLVAPDRGLGEDTEAELIATDLGICGGAASAEEAAVHVIENADQGPVVDE</sequence>
<reference evidence="3" key="1">
    <citation type="submission" date="2014-03" db="EMBL/GenBank/DDBJ databases">
        <title>Draft Genome Sequence of Mycobacterium cosmeticum DSM 44829.</title>
        <authorList>
            <person name="Croce O."/>
            <person name="Robert C."/>
            <person name="Raoult D."/>
            <person name="Drancourt M."/>
        </authorList>
    </citation>
    <scope>NUCLEOTIDE SEQUENCE [LARGE SCALE GENOMIC DNA]</scope>
    <source>
        <strain evidence="3">DSM 44829</strain>
    </source>
</reference>
<feature type="compositionally biased region" description="Basic and acidic residues" evidence="1">
    <location>
        <begin position="82"/>
        <end position="108"/>
    </location>
</feature>
<name>W9AYV1_MYCCO</name>
<accession>W9AYV1</accession>
<evidence type="ECO:0000256" key="1">
    <source>
        <dbReference type="SAM" id="MobiDB-lite"/>
    </source>
</evidence>
<evidence type="ECO:0000259" key="2">
    <source>
        <dbReference type="Pfam" id="PF18970"/>
    </source>
</evidence>
<proteinExistence type="predicted"/>
<dbReference type="OrthoDB" id="3212066at2"/>
<dbReference type="EMBL" id="CCBB010000003">
    <property type="protein sequence ID" value="CDO11004.1"/>
    <property type="molecule type" value="Genomic_DNA"/>
</dbReference>
<feature type="region of interest" description="Disordered" evidence="1">
    <location>
        <begin position="1"/>
        <end position="56"/>
    </location>
</feature>
<reference evidence="3" key="2">
    <citation type="submission" date="2014-03" db="EMBL/GenBank/DDBJ databases">
        <authorList>
            <person name="Urmite Genomes"/>
        </authorList>
    </citation>
    <scope>NUCLEOTIDE SEQUENCE</scope>
    <source>
        <strain evidence="3">DSM 44829</strain>
    </source>
</reference>
<evidence type="ECO:0000313" key="3">
    <source>
        <dbReference type="EMBL" id="CDO11004.1"/>
    </source>
</evidence>